<proteinExistence type="predicted"/>
<evidence type="ECO:0000256" key="1">
    <source>
        <dbReference type="SAM" id="Coils"/>
    </source>
</evidence>
<reference evidence="3" key="1">
    <citation type="submission" date="2019-07" db="EMBL/GenBank/DDBJ databases">
        <title>The discovery of a new lineage B mimivirus raises questions about particles surface fibrils.</title>
        <authorList>
            <person name="Silva L.K.S."/>
            <person name="Rodrigues R.A.L."/>
            <person name="Andrade A.C.S.P."/>
            <person name="Hikida H."/>
            <person name="Andreani J."/>
            <person name="Levasseur A."/>
            <person name="La Scola B."/>
            <person name="Abrahao J.S."/>
        </authorList>
    </citation>
    <scope>NUCLEOTIDE SEQUENCE</scope>
    <source>
        <strain evidence="3">B60</strain>
    </source>
</reference>
<keyword evidence="1" id="KW-0175">Coiled coil</keyword>
<sequence length="185" mass="21655">MSYKNQLIKQVTDGKYDRKKYINMMNKKNNSNKNNYRSNTNNIDETLLDLLNKNKVGNEFNKTLEDYNKPDTPENKSPELIPENEVADTNNETSKTNIDSMAEENFHSEEKLTENNPRRPNRPLNKKFPIRNITVPIKNNHYTSRDLVNKQLIDKISLLEAKIDKLEAKVKILNLQMNSFLQNDN</sequence>
<name>A0A6G6ABP5_9VIRU</name>
<organism evidence="3">
    <name type="scientific">Borely moumouvirus</name>
    <dbReference type="NCBI Taxonomy" id="2712067"/>
    <lineage>
        <taxon>Viruses</taxon>
        <taxon>Varidnaviria</taxon>
        <taxon>Bamfordvirae</taxon>
        <taxon>Nucleocytoviricota</taxon>
        <taxon>Megaviricetes</taxon>
        <taxon>Imitervirales</taxon>
        <taxon>Mimiviridae</taxon>
        <taxon>Megamimivirinae</taxon>
        <taxon>Moumouvirus</taxon>
    </lineage>
</organism>
<feature type="compositionally biased region" description="Basic and acidic residues" evidence="2">
    <location>
        <begin position="64"/>
        <end position="77"/>
    </location>
</feature>
<dbReference type="EMBL" id="MN175499">
    <property type="protein sequence ID" value="QID06252.1"/>
    <property type="molecule type" value="Genomic_DNA"/>
</dbReference>
<evidence type="ECO:0000313" key="3">
    <source>
        <dbReference type="EMBL" id="QID06252.1"/>
    </source>
</evidence>
<protein>
    <submittedName>
        <fullName evidence="3">Uncharacterized protein</fullName>
    </submittedName>
</protein>
<feature type="compositionally biased region" description="Polar residues" evidence="2">
    <location>
        <begin position="87"/>
        <end position="99"/>
    </location>
</feature>
<feature type="coiled-coil region" evidence="1">
    <location>
        <begin position="149"/>
        <end position="183"/>
    </location>
</feature>
<feature type="compositionally biased region" description="Basic and acidic residues" evidence="2">
    <location>
        <begin position="104"/>
        <end position="117"/>
    </location>
</feature>
<feature type="region of interest" description="Disordered" evidence="2">
    <location>
        <begin position="64"/>
        <end position="127"/>
    </location>
</feature>
<evidence type="ECO:0000256" key="2">
    <source>
        <dbReference type="SAM" id="MobiDB-lite"/>
    </source>
</evidence>
<accession>A0A6G6ABP5</accession>